<reference evidence="2" key="1">
    <citation type="submission" date="2023-06" db="EMBL/GenBank/DDBJ databases">
        <title>MT1 and MT2 Draft Genomes of Novel Species.</title>
        <authorList>
            <person name="Venkateswaran K."/>
        </authorList>
    </citation>
    <scope>NUCLEOTIDE SEQUENCE</scope>
    <source>
        <strain evidence="2">IIF3SC-B10</strain>
    </source>
</reference>
<organism evidence="2 3">
    <name type="scientific">Arthrobacter burdickii</name>
    <dbReference type="NCBI Taxonomy" id="3035920"/>
    <lineage>
        <taxon>Bacteria</taxon>
        <taxon>Bacillati</taxon>
        <taxon>Actinomycetota</taxon>
        <taxon>Actinomycetes</taxon>
        <taxon>Micrococcales</taxon>
        <taxon>Micrococcaceae</taxon>
        <taxon>Arthrobacter</taxon>
    </lineage>
</organism>
<comment type="caution">
    <text evidence="2">The sequence shown here is derived from an EMBL/GenBank/DDBJ whole genome shotgun (WGS) entry which is preliminary data.</text>
</comment>
<dbReference type="Proteomes" id="UP001174209">
    <property type="component" value="Unassembled WGS sequence"/>
</dbReference>
<evidence type="ECO:0000313" key="2">
    <source>
        <dbReference type="EMBL" id="MDN4611929.1"/>
    </source>
</evidence>
<name>A0ABT8K3J6_9MICC</name>
<dbReference type="RefSeq" id="WP_301228257.1">
    <property type="nucleotide sequence ID" value="NZ_JAROCG010000001.1"/>
</dbReference>
<evidence type="ECO:0000313" key="3">
    <source>
        <dbReference type="Proteomes" id="UP001174209"/>
    </source>
</evidence>
<protein>
    <recommendedName>
        <fullName evidence="4">Transposase</fullName>
    </recommendedName>
</protein>
<feature type="region of interest" description="Disordered" evidence="1">
    <location>
        <begin position="65"/>
        <end position="91"/>
    </location>
</feature>
<sequence length="122" mass="13448">MTREQAVILAKLLHEIRPRWSIEAIVSLVGKNLATIPSFPALAEAAIRVANDPTKNTPAIIFLDGRHWERPDQPREAPPPGPPCEDHPTEPAHTCHCCKADILVGDRPPTHQGKHWNPGDTP</sequence>
<proteinExistence type="predicted"/>
<feature type="compositionally biased region" description="Basic and acidic residues" evidence="1">
    <location>
        <begin position="65"/>
        <end position="75"/>
    </location>
</feature>
<evidence type="ECO:0000256" key="1">
    <source>
        <dbReference type="SAM" id="MobiDB-lite"/>
    </source>
</evidence>
<dbReference type="EMBL" id="JAROCG010000001">
    <property type="protein sequence ID" value="MDN4611929.1"/>
    <property type="molecule type" value="Genomic_DNA"/>
</dbReference>
<keyword evidence="3" id="KW-1185">Reference proteome</keyword>
<evidence type="ECO:0008006" key="4">
    <source>
        <dbReference type="Google" id="ProtNLM"/>
    </source>
</evidence>
<gene>
    <name evidence="2" type="ORF">P5G52_13755</name>
</gene>
<accession>A0ABT8K3J6</accession>